<evidence type="ECO:0000313" key="2">
    <source>
        <dbReference type="EMBL" id="OQR98786.1"/>
    </source>
</evidence>
<dbReference type="Proteomes" id="UP000243579">
    <property type="component" value="Unassembled WGS sequence"/>
</dbReference>
<feature type="region of interest" description="Disordered" evidence="1">
    <location>
        <begin position="327"/>
        <end position="358"/>
    </location>
</feature>
<proteinExistence type="predicted"/>
<dbReference type="AlphaFoldDB" id="A0A1V9ZLE1"/>
<gene>
    <name evidence="2" type="ORF">ACHHYP_07877</name>
</gene>
<dbReference type="OrthoDB" id="79879at2759"/>
<keyword evidence="3" id="KW-1185">Reference proteome</keyword>
<comment type="caution">
    <text evidence="2">The sequence shown here is derived from an EMBL/GenBank/DDBJ whole genome shotgun (WGS) entry which is preliminary data.</text>
</comment>
<accession>A0A1V9ZLE1</accession>
<feature type="region of interest" description="Disordered" evidence="1">
    <location>
        <begin position="388"/>
        <end position="450"/>
    </location>
</feature>
<protein>
    <submittedName>
        <fullName evidence="2">Uncharacterized protein</fullName>
    </submittedName>
</protein>
<name>A0A1V9ZLE1_ACHHY</name>
<evidence type="ECO:0000256" key="1">
    <source>
        <dbReference type="SAM" id="MobiDB-lite"/>
    </source>
</evidence>
<reference evidence="2 3" key="1">
    <citation type="journal article" date="2014" name="Genome Biol. Evol.">
        <title>The secreted proteins of Achlya hypogyna and Thraustotheca clavata identify the ancestral oomycete secretome and reveal gene acquisitions by horizontal gene transfer.</title>
        <authorList>
            <person name="Misner I."/>
            <person name="Blouin N."/>
            <person name="Leonard G."/>
            <person name="Richards T.A."/>
            <person name="Lane C.E."/>
        </authorList>
    </citation>
    <scope>NUCLEOTIDE SEQUENCE [LARGE SCALE GENOMIC DNA]</scope>
    <source>
        <strain evidence="2 3">ATCC 48635</strain>
    </source>
</reference>
<organism evidence="2 3">
    <name type="scientific">Achlya hypogyna</name>
    <name type="common">Oomycete</name>
    <name type="synonym">Protoachlya hypogyna</name>
    <dbReference type="NCBI Taxonomy" id="1202772"/>
    <lineage>
        <taxon>Eukaryota</taxon>
        <taxon>Sar</taxon>
        <taxon>Stramenopiles</taxon>
        <taxon>Oomycota</taxon>
        <taxon>Saprolegniomycetes</taxon>
        <taxon>Saprolegniales</taxon>
        <taxon>Achlyaceae</taxon>
        <taxon>Achlya</taxon>
    </lineage>
</organism>
<evidence type="ECO:0000313" key="3">
    <source>
        <dbReference type="Proteomes" id="UP000243579"/>
    </source>
</evidence>
<sequence>MRSLDAERPLPERCVLALLALLEREGSLLFRRPPSWPQVRAALKACTFLIDLTRLHAASARQHSSSHGDALRLLLAGSELLESIAEWLAAQGNAAMERELSAAQRRDWLRTRLELVTDVATCYHTKHAVKEALVHLYKGLDLQYGLLDLALADGAIGSRRDILFHRVEMARAHVHIGAVAGELAAHDAAAFHARTAASVLFDSLVAATTARLLEPSQRDEWAVLLGRALFDFSVHREQLHEVADALQACRKAYEITAACVGKHHPRAERIWKRLDSLTHPLAGAKAPQQRVATLDVELEPDPWRAAAAWKWLLQSFGYVSTVPEKPQLPLKPTKKPPTPRPVKPIGKPDGVGLTGCPTPRPVQFSPVLRKDLTCPELKGGMLSDAIVSESKARRPQSAVAACRGPRSPPRSCPKRPRPQVVSSSGSGIDTAAGGRQSYTRAFGGGSVPKPPNEALLKTKIELRIADADGSTIDVALAIAEPAAPPYDDARGCDDNLVHAVVRGYCNSVVTAAVALASKATSDEASAADRVAITHDPAGTASIAVESLEHQSQPPTHLIRRHH</sequence>
<dbReference type="EMBL" id="JNBR01000079">
    <property type="protein sequence ID" value="OQR98786.1"/>
    <property type="molecule type" value="Genomic_DNA"/>
</dbReference>